<evidence type="ECO:0000256" key="4">
    <source>
        <dbReference type="ARBA" id="ARBA00023235"/>
    </source>
</evidence>
<dbReference type="GO" id="GO:0003755">
    <property type="term" value="F:peptidyl-prolyl cis-trans isomerase activity"/>
    <property type="evidence" value="ECO:0007669"/>
    <property type="project" value="UniProtKB-KW"/>
</dbReference>
<reference evidence="8" key="1">
    <citation type="journal article" date="2024" name="IScience">
        <title>Strigolactones Initiate the Formation of Haustorium-like Structures in Castilleja.</title>
        <authorList>
            <person name="Buerger M."/>
            <person name="Peterson D."/>
            <person name="Chory J."/>
        </authorList>
    </citation>
    <scope>NUCLEOTIDE SEQUENCE [LARGE SCALE GENOMIC DNA]</scope>
</reference>
<comment type="caution">
    <text evidence="7">The sequence shown here is derived from an EMBL/GenBank/DDBJ whole genome shotgun (WGS) entry which is preliminary data.</text>
</comment>
<dbReference type="PANTHER" id="PTHR10516">
    <property type="entry name" value="PEPTIDYL-PROLYL CIS-TRANS ISOMERASE"/>
    <property type="match status" value="1"/>
</dbReference>
<name>A0ABD3DG77_9LAMI</name>
<dbReference type="PANTHER" id="PTHR10516:SF268">
    <property type="entry name" value="PEPTIDYL-PROLYL CIS-TRANS ISOMERASE PASTICCINO1"/>
    <property type="match status" value="1"/>
</dbReference>
<keyword evidence="4 5" id="KW-0413">Isomerase</keyword>
<evidence type="ECO:0000256" key="3">
    <source>
        <dbReference type="ARBA" id="ARBA00023110"/>
    </source>
</evidence>
<evidence type="ECO:0000256" key="5">
    <source>
        <dbReference type="PROSITE-ProRule" id="PRU00277"/>
    </source>
</evidence>
<keyword evidence="3 5" id="KW-0697">Rotamase</keyword>
<dbReference type="EMBL" id="JAVIJP010000017">
    <property type="protein sequence ID" value="KAL3640687.1"/>
    <property type="molecule type" value="Genomic_DNA"/>
</dbReference>
<protein>
    <recommendedName>
        <fullName evidence="2 5">peptidylprolyl isomerase</fullName>
        <ecNumber evidence="2 5">5.2.1.8</ecNumber>
    </recommendedName>
</protein>
<dbReference type="EC" id="5.2.1.8" evidence="2 5"/>
<evidence type="ECO:0000313" key="7">
    <source>
        <dbReference type="EMBL" id="KAL3640687.1"/>
    </source>
</evidence>
<dbReference type="InterPro" id="IPR046357">
    <property type="entry name" value="PPIase_dom_sf"/>
</dbReference>
<dbReference type="SUPFAM" id="SSF54534">
    <property type="entry name" value="FKBP-like"/>
    <property type="match status" value="1"/>
</dbReference>
<proteinExistence type="predicted"/>
<feature type="domain" description="PPIase FKBP-type" evidence="6">
    <location>
        <begin position="57"/>
        <end position="104"/>
    </location>
</feature>
<evidence type="ECO:0000256" key="2">
    <source>
        <dbReference type="ARBA" id="ARBA00013194"/>
    </source>
</evidence>
<sequence length="236" mass="26795">MFKVKHELHYSEEDCHVSVADDELHFEIELIDFSKVKARMLDMVGNNLEHPKKLKLGKLGDGKVILSYTQGQPFYFTFGKSEIPKGLEMGIGTMSQGEKAVIYVAKGNPQTGPQQYKGLFDKKPGEIAEAGGSDLVHQVHDDESHEPMIGILQMVKRSIFSRPLSHHNRAYGPDYGLVAQGFLRALDSTDVPYCDICFIPFMKVWTQLAQCDTHTDQQLNFRRRGQIQPKEKTRNR</sequence>
<accession>A0ABD3DG77</accession>
<keyword evidence="8" id="KW-1185">Reference proteome</keyword>
<dbReference type="AlphaFoldDB" id="A0ABD3DG77"/>
<evidence type="ECO:0000256" key="1">
    <source>
        <dbReference type="ARBA" id="ARBA00000971"/>
    </source>
</evidence>
<organism evidence="7 8">
    <name type="scientific">Castilleja foliolosa</name>
    <dbReference type="NCBI Taxonomy" id="1961234"/>
    <lineage>
        <taxon>Eukaryota</taxon>
        <taxon>Viridiplantae</taxon>
        <taxon>Streptophyta</taxon>
        <taxon>Embryophyta</taxon>
        <taxon>Tracheophyta</taxon>
        <taxon>Spermatophyta</taxon>
        <taxon>Magnoliopsida</taxon>
        <taxon>eudicotyledons</taxon>
        <taxon>Gunneridae</taxon>
        <taxon>Pentapetalae</taxon>
        <taxon>asterids</taxon>
        <taxon>lamiids</taxon>
        <taxon>Lamiales</taxon>
        <taxon>Orobanchaceae</taxon>
        <taxon>Pedicularideae</taxon>
        <taxon>Castillejinae</taxon>
        <taxon>Castilleja</taxon>
    </lineage>
</organism>
<dbReference type="InterPro" id="IPR050689">
    <property type="entry name" value="FKBP-type_PPIase"/>
</dbReference>
<gene>
    <name evidence="7" type="ORF">CASFOL_015655</name>
</gene>
<dbReference type="Pfam" id="PF00254">
    <property type="entry name" value="FKBP_C"/>
    <property type="match status" value="1"/>
</dbReference>
<evidence type="ECO:0000259" key="6">
    <source>
        <dbReference type="PROSITE" id="PS50059"/>
    </source>
</evidence>
<dbReference type="Gene3D" id="3.10.50.40">
    <property type="match status" value="1"/>
</dbReference>
<dbReference type="PROSITE" id="PS50059">
    <property type="entry name" value="FKBP_PPIASE"/>
    <property type="match status" value="1"/>
</dbReference>
<dbReference type="Proteomes" id="UP001632038">
    <property type="component" value="Unassembled WGS sequence"/>
</dbReference>
<comment type="catalytic activity">
    <reaction evidence="1 5">
        <text>[protein]-peptidylproline (omega=180) = [protein]-peptidylproline (omega=0)</text>
        <dbReference type="Rhea" id="RHEA:16237"/>
        <dbReference type="Rhea" id="RHEA-COMP:10747"/>
        <dbReference type="Rhea" id="RHEA-COMP:10748"/>
        <dbReference type="ChEBI" id="CHEBI:83833"/>
        <dbReference type="ChEBI" id="CHEBI:83834"/>
        <dbReference type="EC" id="5.2.1.8"/>
    </reaction>
</comment>
<evidence type="ECO:0000313" key="8">
    <source>
        <dbReference type="Proteomes" id="UP001632038"/>
    </source>
</evidence>
<dbReference type="InterPro" id="IPR001179">
    <property type="entry name" value="PPIase_FKBP_dom"/>
</dbReference>